<name>X1TPR1_9ZZZZ</name>
<comment type="caution">
    <text evidence="1">The sequence shown here is derived from an EMBL/GenBank/DDBJ whole genome shotgun (WGS) entry which is preliminary data.</text>
</comment>
<accession>X1TPR1</accession>
<proteinExistence type="predicted"/>
<dbReference type="AlphaFoldDB" id="X1TPR1"/>
<gene>
    <name evidence="1" type="ORF">S12H4_14432</name>
</gene>
<protein>
    <submittedName>
        <fullName evidence="1">Uncharacterized protein</fullName>
    </submittedName>
</protein>
<evidence type="ECO:0000313" key="1">
    <source>
        <dbReference type="EMBL" id="GAI82004.1"/>
    </source>
</evidence>
<organism evidence="1">
    <name type="scientific">marine sediment metagenome</name>
    <dbReference type="NCBI Taxonomy" id="412755"/>
    <lineage>
        <taxon>unclassified sequences</taxon>
        <taxon>metagenomes</taxon>
        <taxon>ecological metagenomes</taxon>
    </lineage>
</organism>
<dbReference type="EMBL" id="BARW01006883">
    <property type="protein sequence ID" value="GAI82004.1"/>
    <property type="molecule type" value="Genomic_DNA"/>
</dbReference>
<sequence length="174" mass="19667">MVEEFTGRGLTKDGWISIQLHPYHHIPEGYQYICQNFAMDTGVAAYRALGYGCLLLGWAWTHGYNIFWVGGDWHDLNNWYILEPQSGKIFCAGNTGLPSMYHTLSIRFPDTSCKFVLPPIDAGGYSPGVQHSWLRVDYEQKLVTYGDTHGLGCTGGFAYNEEPIPTKFDRAFMI</sequence>
<reference evidence="1" key="1">
    <citation type="journal article" date="2014" name="Front. Microbiol.">
        <title>High frequency of phylogenetically diverse reductive dehalogenase-homologous genes in deep subseafloor sedimentary metagenomes.</title>
        <authorList>
            <person name="Kawai M."/>
            <person name="Futagami T."/>
            <person name="Toyoda A."/>
            <person name="Takaki Y."/>
            <person name="Nishi S."/>
            <person name="Hori S."/>
            <person name="Arai W."/>
            <person name="Tsubouchi T."/>
            <person name="Morono Y."/>
            <person name="Uchiyama I."/>
            <person name="Ito T."/>
            <person name="Fujiyama A."/>
            <person name="Inagaki F."/>
            <person name="Takami H."/>
        </authorList>
    </citation>
    <scope>NUCLEOTIDE SEQUENCE</scope>
    <source>
        <strain evidence="1">Expedition CK06-06</strain>
    </source>
</reference>